<evidence type="ECO:0000256" key="5">
    <source>
        <dbReference type="SAM" id="Phobius"/>
    </source>
</evidence>
<reference evidence="8" key="1">
    <citation type="submission" date="2019-02" db="EMBL/GenBank/DDBJ databases">
        <title>Glaciihabitans arcticus sp. nov., a psychrotolerant bacterium isolated from polar soil.</title>
        <authorList>
            <person name="Dahal R.H."/>
        </authorList>
    </citation>
    <scope>NUCLEOTIDE SEQUENCE [LARGE SCALE GENOMIC DNA]</scope>
    <source>
        <strain evidence="8">RP-3-7</strain>
    </source>
</reference>
<feature type="domain" description="PPIase cyclophilin-type" evidence="6">
    <location>
        <begin position="118"/>
        <end position="272"/>
    </location>
</feature>
<dbReference type="Pfam" id="PF00160">
    <property type="entry name" value="Pro_isomerase"/>
    <property type="match status" value="1"/>
</dbReference>
<keyword evidence="8" id="KW-1185">Reference proteome</keyword>
<feature type="compositionally biased region" description="Low complexity" evidence="4">
    <location>
        <begin position="78"/>
        <end position="91"/>
    </location>
</feature>
<evidence type="ECO:0000256" key="3">
    <source>
        <dbReference type="ARBA" id="ARBA00023235"/>
    </source>
</evidence>
<keyword evidence="2" id="KW-0697">Rotamase</keyword>
<protein>
    <recommendedName>
        <fullName evidence="1">peptidylprolyl isomerase</fullName>
        <ecNumber evidence="1">5.2.1.8</ecNumber>
    </recommendedName>
</protein>
<sequence length="273" mass="28204">MGARAPPTLEEPVATNKNQEREAREARNRLKQYNARQTVHTTQIRRRKRDNVIAIAAVLVVAAAATFLQVSYFTSGPGAPVPSPTATAPAAESVGSVPSPALSENRTWTGSLSLNDVDLAIELDGAAAPQGVASFISDIKNGYLVGKTCHRLVDSPGSAQLIQCGSIDGAGGSDPDYSFGPVENAAADDLYTTGTIALARQEDNGNSQGHQFFITFGDSTFPSDSAGGYTVIGKVTAGIPDLVSKIASGGATTQADKSTPPNIATTITAATIE</sequence>
<keyword evidence="3 7" id="KW-0413">Isomerase</keyword>
<evidence type="ECO:0000259" key="6">
    <source>
        <dbReference type="PROSITE" id="PS50072"/>
    </source>
</evidence>
<proteinExistence type="predicted"/>
<dbReference type="Proteomes" id="UP000294194">
    <property type="component" value="Unassembled WGS sequence"/>
</dbReference>
<evidence type="ECO:0000313" key="8">
    <source>
        <dbReference type="Proteomes" id="UP000294194"/>
    </source>
</evidence>
<feature type="transmembrane region" description="Helical" evidence="5">
    <location>
        <begin position="52"/>
        <end position="73"/>
    </location>
</feature>
<dbReference type="PANTHER" id="PTHR43246">
    <property type="entry name" value="PEPTIDYL-PROLYL CIS-TRANS ISOMERASE CYP38, CHLOROPLASTIC"/>
    <property type="match status" value="1"/>
</dbReference>
<keyword evidence="5" id="KW-0812">Transmembrane</keyword>
<keyword evidence="5" id="KW-1133">Transmembrane helix</keyword>
<gene>
    <name evidence="7" type="ORF">EYE40_04835</name>
</gene>
<evidence type="ECO:0000256" key="1">
    <source>
        <dbReference type="ARBA" id="ARBA00013194"/>
    </source>
</evidence>
<accession>A0A4Q9GT21</accession>
<dbReference type="EC" id="5.2.1.8" evidence="1"/>
<dbReference type="Gene3D" id="2.40.100.10">
    <property type="entry name" value="Cyclophilin-like"/>
    <property type="match status" value="1"/>
</dbReference>
<feature type="region of interest" description="Disordered" evidence="4">
    <location>
        <begin position="78"/>
        <end position="105"/>
    </location>
</feature>
<evidence type="ECO:0000256" key="2">
    <source>
        <dbReference type="ARBA" id="ARBA00023110"/>
    </source>
</evidence>
<keyword evidence="5" id="KW-0472">Membrane</keyword>
<dbReference type="SUPFAM" id="SSF50891">
    <property type="entry name" value="Cyclophilin-like"/>
    <property type="match status" value="1"/>
</dbReference>
<dbReference type="GO" id="GO:0003755">
    <property type="term" value="F:peptidyl-prolyl cis-trans isomerase activity"/>
    <property type="evidence" value="ECO:0007669"/>
    <property type="project" value="UniProtKB-KW"/>
</dbReference>
<comment type="caution">
    <text evidence="7">The sequence shown here is derived from an EMBL/GenBank/DDBJ whole genome shotgun (WGS) entry which is preliminary data.</text>
</comment>
<dbReference type="InterPro" id="IPR044665">
    <property type="entry name" value="E_coli_cyclophilin_A-like"/>
</dbReference>
<dbReference type="AlphaFoldDB" id="A0A4Q9GT21"/>
<dbReference type="InterPro" id="IPR002130">
    <property type="entry name" value="Cyclophilin-type_PPIase_dom"/>
</dbReference>
<dbReference type="EMBL" id="SISG01000001">
    <property type="protein sequence ID" value="TBN56778.1"/>
    <property type="molecule type" value="Genomic_DNA"/>
</dbReference>
<organism evidence="7 8">
    <name type="scientific">Glaciihabitans arcticus</name>
    <dbReference type="NCBI Taxonomy" id="2668039"/>
    <lineage>
        <taxon>Bacteria</taxon>
        <taxon>Bacillati</taxon>
        <taxon>Actinomycetota</taxon>
        <taxon>Actinomycetes</taxon>
        <taxon>Micrococcales</taxon>
        <taxon>Microbacteriaceae</taxon>
        <taxon>Glaciihabitans</taxon>
    </lineage>
</organism>
<dbReference type="InterPro" id="IPR029000">
    <property type="entry name" value="Cyclophilin-like_dom_sf"/>
</dbReference>
<dbReference type="PROSITE" id="PS50072">
    <property type="entry name" value="CSA_PPIASE_2"/>
    <property type="match status" value="1"/>
</dbReference>
<name>A0A4Q9GT21_9MICO</name>
<feature type="region of interest" description="Disordered" evidence="4">
    <location>
        <begin position="1"/>
        <end position="25"/>
    </location>
</feature>
<evidence type="ECO:0000256" key="4">
    <source>
        <dbReference type="SAM" id="MobiDB-lite"/>
    </source>
</evidence>
<evidence type="ECO:0000313" key="7">
    <source>
        <dbReference type="EMBL" id="TBN56778.1"/>
    </source>
</evidence>